<dbReference type="PANTHER" id="PTHR46957">
    <property type="entry name" value="CYTOKINE RECEPTOR"/>
    <property type="match status" value="1"/>
</dbReference>
<feature type="domain" description="Fibronectin type-III" evidence="23">
    <location>
        <begin position="95"/>
        <end position="183"/>
    </location>
</feature>
<dbReference type="SMART" id="SM00060">
    <property type="entry name" value="FN3"/>
    <property type="match status" value="6"/>
</dbReference>
<evidence type="ECO:0000256" key="19">
    <source>
        <dbReference type="ARBA" id="ARBA00081746"/>
    </source>
</evidence>
<keyword evidence="11" id="KW-0965">Cell junction</keyword>
<dbReference type="SMART" id="SM00194">
    <property type="entry name" value="PTPc"/>
    <property type="match status" value="1"/>
</dbReference>
<evidence type="ECO:0000256" key="12">
    <source>
        <dbReference type="ARBA" id="ARBA00022989"/>
    </source>
</evidence>
<dbReference type="GO" id="GO:0043235">
    <property type="term" value="C:receptor complex"/>
    <property type="evidence" value="ECO:0007669"/>
    <property type="project" value="TreeGrafter"/>
</dbReference>
<dbReference type="EMBL" id="VXAQ01000004">
    <property type="protein sequence ID" value="NXL55420.1"/>
    <property type="molecule type" value="Genomic_DNA"/>
</dbReference>
<feature type="domain" description="Fibronectin type-III" evidence="23">
    <location>
        <begin position="6"/>
        <end position="94"/>
    </location>
</feature>
<keyword evidence="6 20" id="KW-0812">Transmembrane</keyword>
<dbReference type="AlphaFoldDB" id="A0A7L0TN02"/>
<evidence type="ECO:0000313" key="25">
    <source>
        <dbReference type="Proteomes" id="UP000568556"/>
    </source>
</evidence>
<dbReference type="FunFam" id="3.90.190.10:FF:000009">
    <property type="entry name" value="Receptor-type tyrosine-protein phosphatase beta"/>
    <property type="match status" value="1"/>
</dbReference>
<dbReference type="OrthoDB" id="10253954at2759"/>
<dbReference type="InterPro" id="IPR050713">
    <property type="entry name" value="RTP_Phos/Ushers"/>
</dbReference>
<evidence type="ECO:0000259" key="22">
    <source>
        <dbReference type="PROSITE" id="PS50056"/>
    </source>
</evidence>
<dbReference type="SUPFAM" id="SSF52799">
    <property type="entry name" value="(Phosphotyrosine protein) phosphatases II"/>
    <property type="match status" value="1"/>
</dbReference>
<evidence type="ECO:0000256" key="5">
    <source>
        <dbReference type="ARBA" id="ARBA00022475"/>
    </source>
</evidence>
<evidence type="ECO:0000256" key="15">
    <source>
        <dbReference type="ARBA" id="ARBA00023273"/>
    </source>
</evidence>
<keyword evidence="15" id="KW-0966">Cell projection</keyword>
<feature type="domain" description="Fibronectin type-III" evidence="23">
    <location>
        <begin position="184"/>
        <end position="272"/>
    </location>
</feature>
<evidence type="ECO:0000256" key="16">
    <source>
        <dbReference type="ARBA" id="ARBA00025789"/>
    </source>
</evidence>
<evidence type="ECO:0000256" key="13">
    <source>
        <dbReference type="ARBA" id="ARBA00023136"/>
    </source>
</evidence>
<dbReference type="FunFam" id="2.60.40.10:FF:000362">
    <property type="entry name" value="Receptor-type tyrosine-protein phosphatase eta"/>
    <property type="match status" value="4"/>
</dbReference>
<keyword evidence="9" id="KW-0378">Hydrolase</keyword>
<evidence type="ECO:0000256" key="2">
    <source>
        <dbReference type="ARBA" id="ARBA00004282"/>
    </source>
</evidence>
<dbReference type="InterPro" id="IPR041201">
    <property type="entry name" value="PTPRJ_TM"/>
</dbReference>
<comment type="similarity">
    <text evidence="16">Belongs to the protein-tyrosine phosphatase family. Receptor class 3 subfamily.</text>
</comment>
<keyword evidence="5" id="KW-1003">Cell membrane</keyword>
<dbReference type="InterPro" id="IPR000242">
    <property type="entry name" value="PTP_cat"/>
</dbReference>
<evidence type="ECO:0000256" key="10">
    <source>
        <dbReference type="ARBA" id="ARBA00022912"/>
    </source>
</evidence>
<dbReference type="Pfam" id="PF18861">
    <property type="entry name" value="PTP_tm"/>
    <property type="match status" value="1"/>
</dbReference>
<keyword evidence="8" id="KW-0677">Repeat</keyword>
<organism evidence="24 25">
    <name type="scientific">Chordeiles acutipennis</name>
    <name type="common">Lesser nighthawk</name>
    <name type="synonym">Caprimulgus acutipennis</name>
    <dbReference type="NCBI Taxonomy" id="118183"/>
    <lineage>
        <taxon>Eukaryota</taxon>
        <taxon>Metazoa</taxon>
        <taxon>Chordata</taxon>
        <taxon>Craniata</taxon>
        <taxon>Vertebrata</taxon>
        <taxon>Euteleostomi</taxon>
        <taxon>Archelosauria</taxon>
        <taxon>Archosauria</taxon>
        <taxon>Dinosauria</taxon>
        <taxon>Saurischia</taxon>
        <taxon>Theropoda</taxon>
        <taxon>Coelurosauria</taxon>
        <taxon>Aves</taxon>
        <taxon>Neognathae</taxon>
        <taxon>Neoaves</taxon>
        <taxon>Strisores</taxon>
        <taxon>Caprimulgiformes</taxon>
        <taxon>Caprimulgidae</taxon>
        <taxon>Chordeilinae</taxon>
        <taxon>Chordeiles</taxon>
    </lineage>
</organism>
<dbReference type="Gene3D" id="2.60.40.10">
    <property type="entry name" value="Immunoglobulins"/>
    <property type="match status" value="5"/>
</dbReference>
<dbReference type="PROSITE" id="PS00383">
    <property type="entry name" value="TYR_PHOSPHATASE_1"/>
    <property type="match status" value="1"/>
</dbReference>
<evidence type="ECO:0000256" key="9">
    <source>
        <dbReference type="ARBA" id="ARBA00022801"/>
    </source>
</evidence>
<keyword evidence="7" id="KW-0732">Signal</keyword>
<feature type="non-terminal residue" evidence="24">
    <location>
        <position position="1"/>
    </location>
</feature>
<evidence type="ECO:0000256" key="7">
    <source>
        <dbReference type="ARBA" id="ARBA00022729"/>
    </source>
</evidence>
<evidence type="ECO:0000256" key="11">
    <source>
        <dbReference type="ARBA" id="ARBA00022949"/>
    </source>
</evidence>
<dbReference type="PROSITE" id="PS50853">
    <property type="entry name" value="FN3"/>
    <property type="match status" value="5"/>
</dbReference>
<dbReference type="Proteomes" id="UP000568556">
    <property type="component" value="Unassembled WGS sequence"/>
</dbReference>
<proteinExistence type="inferred from homology"/>
<evidence type="ECO:0000259" key="23">
    <source>
        <dbReference type="PROSITE" id="PS50853"/>
    </source>
</evidence>
<keyword evidence="12 20" id="KW-1133">Transmembrane helix</keyword>
<dbReference type="GO" id="GO:0004725">
    <property type="term" value="F:protein tyrosine phosphatase activity"/>
    <property type="evidence" value="ECO:0007669"/>
    <property type="project" value="UniProtKB-EC"/>
</dbReference>
<feature type="domain" description="Fibronectin type-III" evidence="23">
    <location>
        <begin position="273"/>
        <end position="362"/>
    </location>
</feature>
<dbReference type="GO" id="GO:0032502">
    <property type="term" value="P:developmental process"/>
    <property type="evidence" value="ECO:0007669"/>
    <property type="project" value="UniProtKB-ARBA"/>
</dbReference>
<reference evidence="24 25" key="1">
    <citation type="submission" date="2019-09" db="EMBL/GenBank/DDBJ databases">
        <title>Bird 10,000 Genomes (B10K) Project - Family phase.</title>
        <authorList>
            <person name="Zhang G."/>
        </authorList>
    </citation>
    <scope>NUCLEOTIDE SEQUENCE [LARGE SCALE GENOMIC DNA]</scope>
    <source>
        <strain evidence="24">B10K-DU-008-62</strain>
        <tissue evidence="24">Mixed tissue sample</tissue>
    </source>
</reference>
<dbReference type="Pfam" id="PF00041">
    <property type="entry name" value="fn3"/>
    <property type="match status" value="4"/>
</dbReference>
<feature type="domain" description="Tyrosine-protein phosphatase" evidence="21">
    <location>
        <begin position="677"/>
        <end position="934"/>
    </location>
</feature>
<dbReference type="InterPro" id="IPR016130">
    <property type="entry name" value="Tyr_Pase_AS"/>
</dbReference>
<keyword evidence="25" id="KW-1185">Reference proteome</keyword>
<evidence type="ECO:0000313" key="24">
    <source>
        <dbReference type="EMBL" id="NXL55420.1"/>
    </source>
</evidence>
<dbReference type="InterPro" id="IPR013783">
    <property type="entry name" value="Ig-like_fold"/>
</dbReference>
<evidence type="ECO:0000256" key="17">
    <source>
        <dbReference type="ARBA" id="ARBA00051722"/>
    </source>
</evidence>
<dbReference type="GO" id="GO:0070161">
    <property type="term" value="C:anchoring junction"/>
    <property type="evidence" value="ECO:0007669"/>
    <property type="project" value="UniProtKB-SubCell"/>
</dbReference>
<evidence type="ECO:0000256" key="1">
    <source>
        <dbReference type="ARBA" id="ARBA00004251"/>
    </source>
</evidence>
<name>A0A7L0TN02_CHOAC</name>
<evidence type="ECO:0000256" key="4">
    <source>
        <dbReference type="ARBA" id="ARBA00013064"/>
    </source>
</evidence>
<protein>
    <recommendedName>
        <fullName evidence="18">Receptor-type tyrosine-protein phosphatase eta</fullName>
        <ecNumber evidence="4">3.1.3.48</ecNumber>
    </recommendedName>
    <alternativeName>
        <fullName evidence="19">Protein-tyrosine phosphatase receptor type J</fullName>
    </alternativeName>
</protein>
<dbReference type="InterPro" id="IPR029021">
    <property type="entry name" value="Prot-tyrosine_phosphatase-like"/>
</dbReference>
<dbReference type="InterPro" id="IPR000387">
    <property type="entry name" value="Tyr_Pase_dom"/>
</dbReference>
<comment type="caution">
    <text evidence="24">The sequence shown here is derived from an EMBL/GenBank/DDBJ whole genome shotgun (WGS) entry which is preliminary data.</text>
</comment>
<evidence type="ECO:0000256" key="18">
    <source>
        <dbReference type="ARBA" id="ARBA00071459"/>
    </source>
</evidence>
<gene>
    <name evidence="24" type="primary">Ptprj</name>
    <name evidence="24" type="ORF">CHOACU_R07537</name>
</gene>
<dbReference type="EC" id="3.1.3.48" evidence="4"/>
<evidence type="ECO:0000256" key="20">
    <source>
        <dbReference type="SAM" id="Phobius"/>
    </source>
</evidence>
<keyword evidence="14" id="KW-0325">Glycoprotein</keyword>
<dbReference type="CDD" id="cd00063">
    <property type="entry name" value="FN3"/>
    <property type="match status" value="4"/>
</dbReference>
<dbReference type="InterPro" id="IPR003595">
    <property type="entry name" value="Tyr_Pase_cat"/>
</dbReference>
<dbReference type="CDD" id="cd14615">
    <property type="entry name" value="R-PTPc-J"/>
    <property type="match status" value="1"/>
</dbReference>
<sequence>FTDPFPFLALKAEHVGLTSVNLTWAVNDTASNSYTYRIEVVNGTSTRNLTSNVTQTEITELIPGTLYHFTVFAVVNDTETEGEGVSISLYTKPSPVVDLKAEHVGVTSVNLTWAMSDAASNSYTYRIEVVNGTSTRNLTSNVTQTEITELIPGTMYKFTVFAVAADGHTEGEGVSISLYTKPSPVFDVKVDYIGTEKVNLTWTASDAASNSYTYRIEVADGTSVRNLTSNVTEVEITELIPGTLYKFTVFAVAADGHTEGEGVSISLYTKPSPVVDLKAEHVGVTSVNLTWTASDAASNSYTYRIEVANGTSTRNLTSNVTQTEITELVPGTMYKFTVFAVAADGHTDGEGVSISLYTIPALVNSFWCEPVAKQSSLMLKWKCPAGNNSGFRIKIRKGTWEKEERTASCMREGSEETFRTASLDYFSTYNVSIATISNSSESPSVEKICTTSITDPPAPSNAPLVKAVSHSSLSVEFSDFESVNGPLKAYAVMLTTEEHGCESLKSKLNNTYKDFKKKSTITYVTYVIDTEQAKSPSFHSQSGINIVNVGKGNTMYGYENGPLIPLRSYRASVAGFTNITFTMANIIVGEDSYVSFSPCSEAVLLPQDPGVIAGAVIGCLLAIVAVVAIGGFIFWRRRRKDKRNTEVSFSPIKSKMIKVENFEAYFKKQQADSNCGFAEEYEELKSAGVHQPKFAAELAENRGKNRYNNVLPYDISRVKLSDQNSVTDDYINASYMPGYNSKKAFIAAQGPLPNTIEDFWRMIWEKNVYSIVMLTKCVEQARTKCEQYWPDKQSKSYGDIIVTMVSEIVLPEWTIRDFTVEKSNTPESHAVRQFHFTSWPDHGVPETTDLLINFRHLVHEYSSQNPVDSPTLVHCSAGVGRTGTFIAIDRLIQQIEMENTVDVYGVVYDLRMHRPLMVQTEDQYVFLNQCVMDIIRSQKDKKTDLIYQNMTAMAIYENFTPGSGFGKANGYHA</sequence>
<evidence type="ECO:0000256" key="8">
    <source>
        <dbReference type="ARBA" id="ARBA00022737"/>
    </source>
</evidence>
<feature type="domain" description="Tyrosine specific protein phosphatases" evidence="22">
    <location>
        <begin position="852"/>
        <end position="925"/>
    </location>
</feature>
<dbReference type="SUPFAM" id="SSF49265">
    <property type="entry name" value="Fibronectin type III"/>
    <property type="match status" value="3"/>
</dbReference>
<dbReference type="PROSITE" id="PS50055">
    <property type="entry name" value="TYR_PHOSPHATASE_PTP"/>
    <property type="match status" value="1"/>
</dbReference>
<dbReference type="Gene3D" id="3.90.190.10">
    <property type="entry name" value="Protein tyrosine phosphatase superfamily"/>
    <property type="match status" value="1"/>
</dbReference>
<evidence type="ECO:0000256" key="6">
    <source>
        <dbReference type="ARBA" id="ARBA00022692"/>
    </source>
</evidence>
<dbReference type="SMART" id="SM00404">
    <property type="entry name" value="PTPc_motif"/>
    <property type="match status" value="1"/>
</dbReference>
<dbReference type="PRINTS" id="PR00700">
    <property type="entry name" value="PRTYPHPHTASE"/>
</dbReference>
<feature type="domain" description="Fibronectin type-III" evidence="23">
    <location>
        <begin position="363"/>
        <end position="457"/>
    </location>
</feature>
<dbReference type="PANTHER" id="PTHR46957:SF5">
    <property type="entry name" value="PROTEIN-TYROSINE-PHOSPHATASE"/>
    <property type="match status" value="1"/>
</dbReference>
<comment type="catalytic activity">
    <reaction evidence="17">
        <text>O-phospho-L-tyrosyl-[protein] + H2O = L-tyrosyl-[protein] + phosphate</text>
        <dbReference type="Rhea" id="RHEA:10684"/>
        <dbReference type="Rhea" id="RHEA-COMP:10136"/>
        <dbReference type="Rhea" id="RHEA-COMP:20101"/>
        <dbReference type="ChEBI" id="CHEBI:15377"/>
        <dbReference type="ChEBI" id="CHEBI:43474"/>
        <dbReference type="ChEBI" id="CHEBI:46858"/>
        <dbReference type="ChEBI" id="CHEBI:61978"/>
        <dbReference type="EC" id="3.1.3.48"/>
    </reaction>
</comment>
<dbReference type="InterPro" id="IPR003961">
    <property type="entry name" value="FN3_dom"/>
</dbReference>
<dbReference type="GO" id="GO:0032587">
    <property type="term" value="C:ruffle membrane"/>
    <property type="evidence" value="ECO:0007669"/>
    <property type="project" value="UniProtKB-SubCell"/>
</dbReference>
<evidence type="ECO:0000259" key="21">
    <source>
        <dbReference type="PROSITE" id="PS50055"/>
    </source>
</evidence>
<feature type="transmembrane region" description="Helical" evidence="20">
    <location>
        <begin position="611"/>
        <end position="635"/>
    </location>
</feature>
<accession>A0A7L0TN02</accession>
<dbReference type="CDD" id="cd12087">
    <property type="entry name" value="TM_EGFR-like"/>
    <property type="match status" value="1"/>
</dbReference>
<keyword evidence="13 20" id="KW-0472">Membrane</keyword>
<dbReference type="InterPro" id="IPR036116">
    <property type="entry name" value="FN3_sf"/>
</dbReference>
<comment type="subcellular location">
    <subcellularLocation>
        <location evidence="2">Cell junction</location>
    </subcellularLocation>
    <subcellularLocation>
        <location evidence="1">Cell membrane</location>
        <topology evidence="1">Single-pass type I membrane protein</topology>
    </subcellularLocation>
    <subcellularLocation>
        <location evidence="3">Cell projection</location>
        <location evidence="3">Ruffle membrane</location>
    </subcellularLocation>
</comment>
<dbReference type="Pfam" id="PF00102">
    <property type="entry name" value="Y_phosphatase"/>
    <property type="match status" value="1"/>
</dbReference>
<dbReference type="PROSITE" id="PS50056">
    <property type="entry name" value="TYR_PHOSPHATASE_2"/>
    <property type="match status" value="1"/>
</dbReference>
<feature type="non-terminal residue" evidence="24">
    <location>
        <position position="973"/>
    </location>
</feature>
<keyword evidence="10" id="KW-0904">Protein phosphatase</keyword>
<evidence type="ECO:0000256" key="14">
    <source>
        <dbReference type="ARBA" id="ARBA00023180"/>
    </source>
</evidence>
<evidence type="ECO:0000256" key="3">
    <source>
        <dbReference type="ARBA" id="ARBA00004632"/>
    </source>
</evidence>